<comment type="subunit">
    <text evidence="7">Oligomer of 24 subunits. There are two types of subunits: L (light) chain and H (heavy) chain. The major chain can be light or heavy, depending on the species and tissue type. The functional molecule forms a roughly spherical shell with a diameter of 12 nm and contains a central cavity into which the insoluble mineral iron core is deposited. Interacts with NCOA4.</text>
</comment>
<evidence type="ECO:0000313" key="11">
    <source>
        <dbReference type="EMBL" id="KAK1330990.1"/>
    </source>
</evidence>
<dbReference type="InterPro" id="IPR008331">
    <property type="entry name" value="Ferritin_DPS_dom"/>
</dbReference>
<accession>A0AA40LFL3</accession>
<comment type="similarity">
    <text evidence="1 9">Belongs to the ferritin family.</text>
</comment>
<keyword evidence="3 8" id="KW-0479">Metal-binding</keyword>
<dbReference type="Pfam" id="PF00210">
    <property type="entry name" value="Ferritin"/>
    <property type="match status" value="1"/>
</dbReference>
<keyword evidence="12" id="KW-1185">Reference proteome</keyword>
<evidence type="ECO:0000256" key="9">
    <source>
        <dbReference type="RuleBase" id="RU361145"/>
    </source>
</evidence>
<dbReference type="GO" id="GO:0006826">
    <property type="term" value="P:iron ion transport"/>
    <property type="evidence" value="ECO:0007669"/>
    <property type="project" value="InterPro"/>
</dbReference>
<comment type="caution">
    <text evidence="11">The sequence shown here is derived from an EMBL/GenBank/DDBJ whole genome shotgun (WGS) entry which is preliminary data.</text>
</comment>
<dbReference type="SUPFAM" id="SSF47240">
    <property type="entry name" value="Ferritin-like"/>
    <property type="match status" value="1"/>
</dbReference>
<evidence type="ECO:0000256" key="4">
    <source>
        <dbReference type="ARBA" id="ARBA00023004"/>
    </source>
</evidence>
<dbReference type="Gene3D" id="1.20.1260.10">
    <property type="match status" value="1"/>
</dbReference>
<sequence>MQELPPGGRAATFQDDWAKTQDAMEAALALEKSLTQALWELQALASTRADPHVCDFLENHFRGEEVKLIKKMGDT</sequence>
<dbReference type="InterPro" id="IPR012347">
    <property type="entry name" value="Ferritin-like"/>
</dbReference>
<dbReference type="InterPro" id="IPR001519">
    <property type="entry name" value="Ferritin"/>
</dbReference>
<feature type="domain" description="Ferritin-like diiron" evidence="10">
    <location>
        <begin position="1"/>
        <end position="75"/>
    </location>
</feature>
<dbReference type="PANTHER" id="PTHR11431">
    <property type="entry name" value="FERRITIN"/>
    <property type="match status" value="1"/>
</dbReference>
<feature type="binding site" evidence="8">
    <location>
        <position position="31"/>
    </location>
    <ligand>
        <name>Fe cation</name>
        <dbReference type="ChEBI" id="CHEBI:24875"/>
        <label>1</label>
    </ligand>
</feature>
<evidence type="ECO:0000259" key="10">
    <source>
        <dbReference type="PROSITE" id="PS50905"/>
    </source>
</evidence>
<gene>
    <name evidence="11" type="ORF">QTO34_008935</name>
</gene>
<dbReference type="InterPro" id="IPR009078">
    <property type="entry name" value="Ferritin-like_SF"/>
</dbReference>
<evidence type="ECO:0000256" key="7">
    <source>
        <dbReference type="ARBA" id="ARBA00047045"/>
    </source>
</evidence>
<dbReference type="PROSITE" id="PS50905">
    <property type="entry name" value="FERRITIN_LIKE"/>
    <property type="match status" value="1"/>
</dbReference>
<evidence type="ECO:0000313" key="12">
    <source>
        <dbReference type="Proteomes" id="UP001177744"/>
    </source>
</evidence>
<comment type="function">
    <text evidence="6">Stores iron in a soluble, non-toxic, readily available form. Important for iron homeostasis. Iron is taken up in the ferrous form and deposited as ferric hydroxides after oxidation. Also plays a role in delivery of iron to cells. Mediates iron uptake in capsule cells of the developing kidney. Delivery to lysosomes by the cargo receptor NCOA4 for autophagic degradation and release or iron.</text>
</comment>
<reference evidence="11" key="1">
    <citation type="submission" date="2023-06" db="EMBL/GenBank/DDBJ databases">
        <title>Reference genome for the Northern bat (Eptesicus nilssonii), a most northern bat species.</title>
        <authorList>
            <person name="Laine V.N."/>
            <person name="Pulliainen A.T."/>
            <person name="Lilley T.M."/>
        </authorList>
    </citation>
    <scope>NUCLEOTIDE SEQUENCE</scope>
    <source>
        <strain evidence="11">BLF_Eptnil</strain>
        <tissue evidence="11">Kidney</tissue>
    </source>
</reference>
<evidence type="ECO:0000256" key="3">
    <source>
        <dbReference type="ARBA" id="ARBA00022723"/>
    </source>
</evidence>
<keyword evidence="2 9" id="KW-0409">Iron storage</keyword>
<dbReference type="Proteomes" id="UP001177744">
    <property type="component" value="Unassembled WGS sequence"/>
</dbReference>
<dbReference type="InterPro" id="IPR009040">
    <property type="entry name" value="Ferritin-like_diiron"/>
</dbReference>
<protein>
    <recommendedName>
        <fullName evidence="9">Ferritin</fullName>
    </recommendedName>
</protein>
<name>A0AA40LFL3_CNENI</name>
<evidence type="ECO:0000256" key="1">
    <source>
        <dbReference type="ARBA" id="ARBA00007513"/>
    </source>
</evidence>
<evidence type="ECO:0000256" key="6">
    <source>
        <dbReference type="ARBA" id="ARBA00045578"/>
    </source>
</evidence>
<proteinExistence type="inferred from homology"/>
<dbReference type="PANTHER" id="PTHR11431:SF47">
    <property type="entry name" value="FERRITIN LIGHT CHAIN"/>
    <property type="match status" value="1"/>
</dbReference>
<dbReference type="GO" id="GO:0006879">
    <property type="term" value="P:intracellular iron ion homeostasis"/>
    <property type="evidence" value="ECO:0007669"/>
    <property type="project" value="UniProtKB-KW"/>
</dbReference>
<evidence type="ECO:0000256" key="2">
    <source>
        <dbReference type="ARBA" id="ARBA00022434"/>
    </source>
</evidence>
<dbReference type="GO" id="GO:0044754">
    <property type="term" value="C:autolysosome"/>
    <property type="evidence" value="ECO:0007669"/>
    <property type="project" value="UniProtKB-SubCell"/>
</dbReference>
<dbReference type="GO" id="GO:0008199">
    <property type="term" value="F:ferric iron binding"/>
    <property type="evidence" value="ECO:0007669"/>
    <property type="project" value="InterPro"/>
</dbReference>
<keyword evidence="4 8" id="KW-0408">Iron</keyword>
<organism evidence="11 12">
    <name type="scientific">Cnephaeus nilssonii</name>
    <name type="common">Northern bat</name>
    <name type="synonym">Eptesicus nilssonii</name>
    <dbReference type="NCBI Taxonomy" id="3371016"/>
    <lineage>
        <taxon>Eukaryota</taxon>
        <taxon>Metazoa</taxon>
        <taxon>Chordata</taxon>
        <taxon>Craniata</taxon>
        <taxon>Vertebrata</taxon>
        <taxon>Euteleostomi</taxon>
        <taxon>Mammalia</taxon>
        <taxon>Eutheria</taxon>
        <taxon>Laurasiatheria</taxon>
        <taxon>Chiroptera</taxon>
        <taxon>Yangochiroptera</taxon>
        <taxon>Vespertilionidae</taxon>
        <taxon>Cnephaeus</taxon>
    </lineage>
</organism>
<dbReference type="AlphaFoldDB" id="A0AA40LFL3"/>
<dbReference type="EMBL" id="JAULJE010000020">
    <property type="protein sequence ID" value="KAK1330990.1"/>
    <property type="molecule type" value="Genomic_DNA"/>
</dbReference>
<evidence type="ECO:0000256" key="5">
    <source>
        <dbReference type="ARBA" id="ARBA00044942"/>
    </source>
</evidence>
<dbReference type="GO" id="GO:0008198">
    <property type="term" value="F:ferrous iron binding"/>
    <property type="evidence" value="ECO:0007669"/>
    <property type="project" value="TreeGrafter"/>
</dbReference>
<comment type="subcellular location">
    <subcellularLocation>
        <location evidence="5">Autolysosome</location>
    </subcellularLocation>
</comment>
<evidence type="ECO:0000256" key="8">
    <source>
        <dbReference type="PIRSR" id="PIRSR601519-1"/>
    </source>
</evidence>